<feature type="compositionally biased region" description="Basic residues" evidence="1">
    <location>
        <begin position="72"/>
        <end position="85"/>
    </location>
</feature>
<dbReference type="InterPro" id="IPR036291">
    <property type="entry name" value="NAD(P)-bd_dom_sf"/>
</dbReference>
<evidence type="ECO:0000256" key="1">
    <source>
        <dbReference type="SAM" id="MobiDB-lite"/>
    </source>
</evidence>
<dbReference type="OMA" id="VGVNRRD"/>
<evidence type="ECO:0000259" key="2">
    <source>
        <dbReference type="Pfam" id="PF13460"/>
    </source>
</evidence>
<dbReference type="GeneID" id="9682217"/>
<organism evidence="4">
    <name type="scientific">Micromonas pusilla (strain CCMP1545)</name>
    <name type="common">Picoplanktonic green alga</name>
    <dbReference type="NCBI Taxonomy" id="564608"/>
    <lineage>
        <taxon>Eukaryota</taxon>
        <taxon>Viridiplantae</taxon>
        <taxon>Chlorophyta</taxon>
        <taxon>Mamiellophyceae</taxon>
        <taxon>Mamiellales</taxon>
        <taxon>Mamiellaceae</taxon>
        <taxon>Micromonas</taxon>
    </lineage>
</organism>
<dbReference type="Proteomes" id="UP000001876">
    <property type="component" value="Unassembled WGS sequence"/>
</dbReference>
<dbReference type="Gene3D" id="3.40.50.720">
    <property type="entry name" value="NAD(P)-binding Rossmann-like Domain"/>
    <property type="match status" value="1"/>
</dbReference>
<proteinExistence type="predicted"/>
<dbReference type="KEGG" id="mpp:MICPUCDRAFT_56184"/>
<keyword evidence="4" id="KW-1185">Reference proteome</keyword>
<feature type="region of interest" description="Disordered" evidence="1">
    <location>
        <begin position="57"/>
        <end position="87"/>
    </location>
</feature>
<feature type="domain" description="NAD(P)-binding" evidence="2">
    <location>
        <begin position="102"/>
        <end position="228"/>
    </location>
</feature>
<dbReference type="AlphaFoldDB" id="C1MP87"/>
<dbReference type="InterPro" id="IPR016040">
    <property type="entry name" value="NAD(P)-bd_dom"/>
</dbReference>
<evidence type="ECO:0000313" key="3">
    <source>
        <dbReference type="EMBL" id="EEH58887.1"/>
    </source>
</evidence>
<sequence length="401" mass="42973">MSALSAGAISAPARVASTAPLRRRRQGARRGRAPPRRVRRTVLSLFLSRSRLDPSTRRRPIARLDSPSRLAPRSRHHGTAARAARRSVAANASSASSVLIAGATTPTGRLVASLAVRTFGGDNVTLVVSQDKQSDYWPDDMPDDVVEQRMFATAQELIKATLVDPRDAGDAMKAATNVIFAAEWGATQNELAEALLARAEGEKLRRVVMLSRVGVNRRDKVPFEKQNEPPKQMQKNALGLTLPTGGPTGQPGSLDGFALAEATLAKAAANGGWTAHIVRSGELRGNGPLLLADLSARLVDNLYDVKYQDLYWKLGDQGQGYTKRLNLAATLLRAATRAEAPPADVAALSVVCENNDPFGLLGEKTLTDPTDVERRKGYDMAKGRAPPPIADELIDQGLASV</sequence>
<accession>C1MP87</accession>
<dbReference type="OrthoDB" id="497993at2759"/>
<reference evidence="3 4" key="1">
    <citation type="journal article" date="2009" name="Science">
        <title>Green evolution and dynamic adaptations revealed by genomes of the marine picoeukaryotes Micromonas.</title>
        <authorList>
            <person name="Worden A.Z."/>
            <person name="Lee J.H."/>
            <person name="Mock T."/>
            <person name="Rouze P."/>
            <person name="Simmons M.P."/>
            <person name="Aerts A.L."/>
            <person name="Allen A.E."/>
            <person name="Cuvelier M.L."/>
            <person name="Derelle E."/>
            <person name="Everett M.V."/>
            <person name="Foulon E."/>
            <person name="Grimwood J."/>
            <person name="Gundlach H."/>
            <person name="Henrissat B."/>
            <person name="Napoli C."/>
            <person name="McDonald S.M."/>
            <person name="Parker M.S."/>
            <person name="Rombauts S."/>
            <person name="Salamov A."/>
            <person name="Von Dassow P."/>
            <person name="Badger J.H."/>
            <person name="Coutinho P.M."/>
            <person name="Demir E."/>
            <person name="Dubchak I."/>
            <person name="Gentemann C."/>
            <person name="Eikrem W."/>
            <person name="Gready J.E."/>
            <person name="John U."/>
            <person name="Lanier W."/>
            <person name="Lindquist E.A."/>
            <person name="Lucas S."/>
            <person name="Mayer K.F."/>
            <person name="Moreau H."/>
            <person name="Not F."/>
            <person name="Otillar R."/>
            <person name="Panaud O."/>
            <person name="Pangilinan J."/>
            <person name="Paulsen I."/>
            <person name="Piegu B."/>
            <person name="Poliakov A."/>
            <person name="Robbens S."/>
            <person name="Schmutz J."/>
            <person name="Toulza E."/>
            <person name="Wyss T."/>
            <person name="Zelensky A."/>
            <person name="Zhou K."/>
            <person name="Armbrust E.V."/>
            <person name="Bhattacharya D."/>
            <person name="Goodenough U.W."/>
            <person name="Van de Peer Y."/>
            <person name="Grigoriev I.V."/>
        </authorList>
    </citation>
    <scope>NUCLEOTIDE SEQUENCE [LARGE SCALE GENOMIC DNA]</scope>
    <source>
        <strain evidence="3 4">CCMP1545</strain>
    </source>
</reference>
<dbReference type="Pfam" id="PF13460">
    <property type="entry name" value="NAD_binding_10"/>
    <property type="match status" value="1"/>
</dbReference>
<dbReference type="RefSeq" id="XP_003057242.1">
    <property type="nucleotide sequence ID" value="XM_003057196.1"/>
</dbReference>
<feature type="region of interest" description="Disordered" evidence="1">
    <location>
        <begin position="1"/>
        <end position="37"/>
    </location>
</feature>
<dbReference type="EMBL" id="GG663737">
    <property type="protein sequence ID" value="EEH58887.1"/>
    <property type="molecule type" value="Genomic_DNA"/>
</dbReference>
<evidence type="ECO:0000313" key="4">
    <source>
        <dbReference type="Proteomes" id="UP000001876"/>
    </source>
</evidence>
<gene>
    <name evidence="3" type="ORF">MICPUCDRAFT_56184</name>
</gene>
<dbReference type="SUPFAM" id="SSF51735">
    <property type="entry name" value="NAD(P)-binding Rossmann-fold domains"/>
    <property type="match status" value="1"/>
</dbReference>
<protein>
    <submittedName>
        <fullName evidence="3">Predicted protein</fullName>
    </submittedName>
</protein>
<name>C1MP87_MICPC</name>
<feature type="compositionally biased region" description="Basic residues" evidence="1">
    <location>
        <begin position="21"/>
        <end position="37"/>
    </location>
</feature>